<dbReference type="EMBL" id="DVNB01000024">
    <property type="protein sequence ID" value="HIU56627.1"/>
    <property type="molecule type" value="Genomic_DNA"/>
</dbReference>
<dbReference type="PROSITE" id="PS51257">
    <property type="entry name" value="PROKAR_LIPOPROTEIN"/>
    <property type="match status" value="1"/>
</dbReference>
<dbReference type="InterPro" id="IPR005077">
    <property type="entry name" value="Peptidase_C11"/>
</dbReference>
<evidence type="ECO:0000313" key="2">
    <source>
        <dbReference type="Proteomes" id="UP000824109"/>
    </source>
</evidence>
<dbReference type="Proteomes" id="UP000824109">
    <property type="component" value="Unassembled WGS sequence"/>
</dbReference>
<reference evidence="1" key="2">
    <citation type="journal article" date="2021" name="PeerJ">
        <title>Extensive microbial diversity within the chicken gut microbiome revealed by metagenomics and culture.</title>
        <authorList>
            <person name="Gilroy R."/>
            <person name="Ravi A."/>
            <person name="Getino M."/>
            <person name="Pursley I."/>
            <person name="Horton D.L."/>
            <person name="Alikhan N.F."/>
            <person name="Baker D."/>
            <person name="Gharbi K."/>
            <person name="Hall N."/>
            <person name="Watson M."/>
            <person name="Adriaenssens E.M."/>
            <person name="Foster-Nyarko E."/>
            <person name="Jarju S."/>
            <person name="Secka A."/>
            <person name="Antonio M."/>
            <person name="Oren A."/>
            <person name="Chaudhuri R.R."/>
            <person name="La Ragione R."/>
            <person name="Hildebrand F."/>
            <person name="Pallen M.J."/>
        </authorList>
    </citation>
    <scope>NUCLEOTIDE SEQUENCE</scope>
    <source>
        <strain evidence="1">USAMLcec3-3695</strain>
    </source>
</reference>
<gene>
    <name evidence="1" type="ORF">IAA61_02285</name>
</gene>
<sequence length="642" mass="71171">MFGKFGRKIVSLTAAVTLLAMLVGCSDSVIVQEEVKRRESTGETWTVMIYMCGSTLEEDHGRASEVLGSLSYDLPENINVVVETGGSRKWNTEDIYSEYIQDFEVQKNGIRLVNQKPSQNMGSSDTLRDFFEWGMDMHPAENYIGVIWDHGGGPMGGAAYDSNNEFDSLKPEEIRDALSGLDSGLDIIGFDASLMSNLETASALSLYADYLVASEDVMPMSGWDYRALFDYISNNPSASSAEVGAAICDGVKNIAGEHERELVSMAVTDLANITTLTLAFDGMAEVMVNAADSIEGLWDISYAMNELEYLGGNSQWEGYSNLIDLGELTNVVTEQVGSPAANIANAISSVVVYRAMSDYHNMSGGLSVYYPHHRETEEISEYRDICMSANYMEFIEKLCIDTEIEGRLNNFEDAGAWAEYSELSKTNTMSADTNANGMYVLEAAHPEIITRAGVNFYMYSADHQGYLYLYRDYNTKYDAESGGYVYEPSGRLPRLNSTPVAMYLVSQNTCFDLYSIPVIYEGERANIRVTRSKQSDNYGEYTILGLWRGVDPESGMADRWYKQLSSGDVVTPIYEMYGGENGAYVEGGDIRIGFTGAKITENLMDDGDYIVSYTAEDLYGITYECDTNNLTSTKGTIRIMNY</sequence>
<comment type="caution">
    <text evidence="1">The sequence shown here is derived from an EMBL/GenBank/DDBJ whole genome shotgun (WGS) entry which is preliminary data.</text>
</comment>
<dbReference type="Pfam" id="PF03415">
    <property type="entry name" value="Peptidase_C11"/>
    <property type="match status" value="1"/>
</dbReference>
<accession>A0A9D1MAE3</accession>
<evidence type="ECO:0000313" key="1">
    <source>
        <dbReference type="EMBL" id="HIU56627.1"/>
    </source>
</evidence>
<proteinExistence type="predicted"/>
<dbReference type="PANTHER" id="PTHR37835">
    <property type="entry name" value="ALPHA-CLOSTRIPAIN"/>
    <property type="match status" value="1"/>
</dbReference>
<reference evidence="1" key="1">
    <citation type="submission" date="2020-10" db="EMBL/GenBank/DDBJ databases">
        <authorList>
            <person name="Gilroy R."/>
        </authorList>
    </citation>
    <scope>NUCLEOTIDE SEQUENCE</scope>
    <source>
        <strain evidence="1">USAMLcec3-3695</strain>
    </source>
</reference>
<dbReference type="AlphaFoldDB" id="A0A9D1MAE3"/>
<organism evidence="1 2">
    <name type="scientific">Candidatus Ornithomonoglobus merdipullorum</name>
    <dbReference type="NCBI Taxonomy" id="2840895"/>
    <lineage>
        <taxon>Bacteria</taxon>
        <taxon>Bacillati</taxon>
        <taxon>Bacillota</taxon>
        <taxon>Clostridia</taxon>
        <taxon>Candidatus Ornithomonoglobus</taxon>
    </lineage>
</organism>
<evidence type="ECO:0008006" key="3">
    <source>
        <dbReference type="Google" id="ProtNLM"/>
    </source>
</evidence>
<dbReference type="Gene3D" id="3.40.50.11970">
    <property type="match status" value="1"/>
</dbReference>
<dbReference type="PANTHER" id="PTHR37835:SF1">
    <property type="entry name" value="ALPHA-CLOSTRIPAIN"/>
    <property type="match status" value="1"/>
</dbReference>
<name>A0A9D1MAE3_9FIRM</name>
<protein>
    <recommendedName>
        <fullName evidence="3">Clostripain family</fullName>
    </recommendedName>
</protein>